<keyword evidence="2" id="KW-0479">Metal-binding</keyword>
<evidence type="ECO:0000256" key="2">
    <source>
        <dbReference type="ARBA" id="ARBA00022723"/>
    </source>
</evidence>
<dbReference type="GO" id="GO:0015074">
    <property type="term" value="P:DNA integration"/>
    <property type="evidence" value="ECO:0007669"/>
    <property type="project" value="UniProtKB-KW"/>
</dbReference>
<keyword evidence="8" id="KW-0808">Transferase</keyword>
<dbReference type="GO" id="GO:0006508">
    <property type="term" value="P:proteolysis"/>
    <property type="evidence" value="ECO:0007669"/>
    <property type="project" value="UniProtKB-KW"/>
</dbReference>
<keyword evidence="7" id="KW-0695">RNA-directed DNA polymerase</keyword>
<evidence type="ECO:0000313" key="12">
    <source>
        <dbReference type="EMBL" id="KAA3479823.1"/>
    </source>
</evidence>
<keyword evidence="5" id="KW-0460">Magnesium</keyword>
<evidence type="ECO:0000256" key="3">
    <source>
        <dbReference type="ARBA" id="ARBA00022750"/>
    </source>
</evidence>
<dbReference type="PANTHER" id="PTHR37984">
    <property type="entry name" value="PROTEIN CBG26694"/>
    <property type="match status" value="1"/>
</dbReference>
<organism evidence="12 13">
    <name type="scientific">Gossypium australe</name>
    <dbReference type="NCBI Taxonomy" id="47621"/>
    <lineage>
        <taxon>Eukaryota</taxon>
        <taxon>Viridiplantae</taxon>
        <taxon>Streptophyta</taxon>
        <taxon>Embryophyta</taxon>
        <taxon>Tracheophyta</taxon>
        <taxon>Spermatophyta</taxon>
        <taxon>Magnoliopsida</taxon>
        <taxon>eudicotyledons</taxon>
        <taxon>Gunneridae</taxon>
        <taxon>Pentapetalae</taxon>
        <taxon>rosids</taxon>
        <taxon>malvids</taxon>
        <taxon>Malvales</taxon>
        <taxon>Malvaceae</taxon>
        <taxon>Malvoideae</taxon>
        <taxon>Gossypium</taxon>
    </lineage>
</organism>
<dbReference type="GO" id="GO:0046872">
    <property type="term" value="F:metal ion binding"/>
    <property type="evidence" value="ECO:0007669"/>
    <property type="project" value="UniProtKB-KW"/>
</dbReference>
<dbReference type="GO" id="GO:0003887">
    <property type="term" value="F:DNA-directed DNA polymerase activity"/>
    <property type="evidence" value="ECO:0007669"/>
    <property type="project" value="UniProtKB-KW"/>
</dbReference>
<dbReference type="Gene3D" id="3.30.420.10">
    <property type="entry name" value="Ribonuclease H-like superfamily/Ribonuclease H"/>
    <property type="match status" value="1"/>
</dbReference>
<dbReference type="GO" id="GO:0004190">
    <property type="term" value="F:aspartic-type endopeptidase activity"/>
    <property type="evidence" value="ECO:0007669"/>
    <property type="project" value="UniProtKB-KW"/>
</dbReference>
<dbReference type="PROSITE" id="PS50994">
    <property type="entry name" value="INTEGRASE"/>
    <property type="match status" value="1"/>
</dbReference>
<evidence type="ECO:0000256" key="1">
    <source>
        <dbReference type="ARBA" id="ARBA00022670"/>
    </source>
</evidence>
<sequence>MADALSRKPSDEGTQLFQCPGNSTIVWSDLWEQIIEAGQNDHALQKLCQKVQQQPHDHPKYFWDGTVLQMKENVVVGNQLELRKTIFQLFHGEAVGGHSGVHATRQRISKISKDIKTWVRECSTCQKCKSDNAAYPSLLQPLPIPNRAWAAISLDFIKGLPNSKGKTTILVIVDRLTKYGHFIALTHLYIATTVAQVYLDQMYKLHGAPESIVSYRDRQLFKHLGTKLHFSTAYHPQTDGKTKVLNKCLEGYLRCMTGERPSEWSTWLHLVPPIHLPYLAGSSPVEKVDKSLQYREDLRKLFNSQIEKDRTDSLKWGDLVYLRLQPYPVEAKIGGVAYKLKLLMGARIHSTFHVSQLKKHTGSATCTPDLPPGNQAVTEVLVEWADKFPEDATWEVWSTLQQQYPTFDP</sequence>
<dbReference type="InterPro" id="IPR056924">
    <property type="entry name" value="SH3_Tf2-1"/>
</dbReference>
<evidence type="ECO:0000256" key="10">
    <source>
        <dbReference type="ARBA" id="ARBA00023172"/>
    </source>
</evidence>
<evidence type="ECO:0000313" key="13">
    <source>
        <dbReference type="Proteomes" id="UP000325315"/>
    </source>
</evidence>
<dbReference type="GO" id="GO:0003677">
    <property type="term" value="F:DNA binding"/>
    <property type="evidence" value="ECO:0007669"/>
    <property type="project" value="UniProtKB-KW"/>
</dbReference>
<dbReference type="OrthoDB" id="1304599at2759"/>
<dbReference type="SUPFAM" id="SSF53098">
    <property type="entry name" value="Ribonuclease H-like"/>
    <property type="match status" value="1"/>
</dbReference>
<dbReference type="InterPro" id="IPR001584">
    <property type="entry name" value="Integrase_cat-core"/>
</dbReference>
<evidence type="ECO:0000256" key="7">
    <source>
        <dbReference type="ARBA" id="ARBA00022918"/>
    </source>
</evidence>
<reference evidence="13" key="1">
    <citation type="journal article" date="2019" name="Plant Biotechnol. J.">
        <title>Genome sequencing of the Australian wild diploid species Gossypium australe highlights disease resistance and delayed gland morphogenesis.</title>
        <authorList>
            <person name="Cai Y."/>
            <person name="Cai X."/>
            <person name="Wang Q."/>
            <person name="Wang P."/>
            <person name="Zhang Y."/>
            <person name="Cai C."/>
            <person name="Xu Y."/>
            <person name="Wang K."/>
            <person name="Zhou Z."/>
            <person name="Wang C."/>
            <person name="Geng S."/>
            <person name="Li B."/>
            <person name="Dong Q."/>
            <person name="Hou Y."/>
            <person name="Wang H."/>
            <person name="Ai P."/>
            <person name="Liu Z."/>
            <person name="Yi F."/>
            <person name="Sun M."/>
            <person name="An G."/>
            <person name="Cheng J."/>
            <person name="Zhang Y."/>
            <person name="Shi Q."/>
            <person name="Xie Y."/>
            <person name="Shi X."/>
            <person name="Chang Y."/>
            <person name="Huang F."/>
            <person name="Chen Y."/>
            <person name="Hong S."/>
            <person name="Mi L."/>
            <person name="Sun Q."/>
            <person name="Zhang L."/>
            <person name="Zhou B."/>
            <person name="Peng R."/>
            <person name="Zhang X."/>
            <person name="Liu F."/>
        </authorList>
    </citation>
    <scope>NUCLEOTIDE SEQUENCE [LARGE SCALE GENOMIC DNA]</scope>
    <source>
        <strain evidence="13">cv. PA1801</strain>
    </source>
</reference>
<dbReference type="PANTHER" id="PTHR37984:SF15">
    <property type="entry name" value="INTEGRASE CATALYTIC DOMAIN-CONTAINING PROTEIN"/>
    <property type="match status" value="1"/>
</dbReference>
<dbReference type="EMBL" id="SMMG02000003">
    <property type="protein sequence ID" value="KAA3479823.1"/>
    <property type="molecule type" value="Genomic_DNA"/>
</dbReference>
<dbReference type="InterPro" id="IPR041588">
    <property type="entry name" value="Integrase_H2C2"/>
</dbReference>
<keyword evidence="10" id="KW-0233">DNA recombination</keyword>
<evidence type="ECO:0000256" key="6">
    <source>
        <dbReference type="ARBA" id="ARBA00022908"/>
    </source>
</evidence>
<dbReference type="SUPFAM" id="SSF54160">
    <property type="entry name" value="Chromo domain-like"/>
    <property type="match status" value="1"/>
</dbReference>
<gene>
    <name evidence="12" type="ORF">EPI10_020304</name>
</gene>
<dbReference type="GO" id="GO:0003964">
    <property type="term" value="F:RNA-directed DNA polymerase activity"/>
    <property type="evidence" value="ECO:0007669"/>
    <property type="project" value="UniProtKB-KW"/>
</dbReference>
<proteinExistence type="predicted"/>
<evidence type="ECO:0000256" key="9">
    <source>
        <dbReference type="ARBA" id="ARBA00023125"/>
    </source>
</evidence>
<dbReference type="InterPro" id="IPR016197">
    <property type="entry name" value="Chromo-like_dom_sf"/>
</dbReference>
<dbReference type="Gene3D" id="1.10.340.70">
    <property type="match status" value="1"/>
</dbReference>
<dbReference type="Pfam" id="PF17921">
    <property type="entry name" value="Integrase_H2C2"/>
    <property type="match status" value="1"/>
</dbReference>
<keyword evidence="1" id="KW-0645">Protease</keyword>
<dbReference type="Pfam" id="PF24626">
    <property type="entry name" value="SH3_Tf2-1"/>
    <property type="match status" value="1"/>
</dbReference>
<evidence type="ECO:0000256" key="8">
    <source>
        <dbReference type="ARBA" id="ARBA00022932"/>
    </source>
</evidence>
<evidence type="ECO:0000259" key="11">
    <source>
        <dbReference type="PROSITE" id="PS50994"/>
    </source>
</evidence>
<keyword evidence="13" id="KW-1185">Reference proteome</keyword>
<keyword evidence="4" id="KW-0378">Hydrolase</keyword>
<keyword evidence="9" id="KW-0238">DNA-binding</keyword>
<comment type="caution">
    <text evidence="12">The sequence shown here is derived from an EMBL/GenBank/DDBJ whole genome shotgun (WGS) entry which is preliminary data.</text>
</comment>
<dbReference type="InterPro" id="IPR036397">
    <property type="entry name" value="RNaseH_sf"/>
</dbReference>
<dbReference type="GO" id="GO:0006310">
    <property type="term" value="P:DNA recombination"/>
    <property type="evidence" value="ECO:0007669"/>
    <property type="project" value="UniProtKB-KW"/>
</dbReference>
<feature type="domain" description="Integrase catalytic" evidence="11">
    <location>
        <begin position="139"/>
        <end position="254"/>
    </location>
</feature>
<dbReference type="InterPro" id="IPR012337">
    <property type="entry name" value="RNaseH-like_sf"/>
</dbReference>
<accession>A0A5B6WEI5</accession>
<keyword evidence="3" id="KW-0064">Aspartyl protease</keyword>
<name>A0A5B6WEI5_9ROSI</name>
<evidence type="ECO:0000256" key="5">
    <source>
        <dbReference type="ARBA" id="ARBA00022842"/>
    </source>
</evidence>
<keyword evidence="6" id="KW-0229">DNA integration</keyword>
<dbReference type="InterPro" id="IPR050951">
    <property type="entry name" value="Retrovirus_Pol_polyprotein"/>
</dbReference>
<keyword evidence="8" id="KW-0239">DNA-directed DNA polymerase</keyword>
<evidence type="ECO:0000256" key="4">
    <source>
        <dbReference type="ARBA" id="ARBA00022801"/>
    </source>
</evidence>
<dbReference type="Proteomes" id="UP000325315">
    <property type="component" value="Unassembled WGS sequence"/>
</dbReference>
<keyword evidence="8" id="KW-0548">Nucleotidyltransferase</keyword>
<protein>
    <submittedName>
        <fullName evidence="12">Retrotransposable element Tf2</fullName>
    </submittedName>
</protein>
<dbReference type="AlphaFoldDB" id="A0A5B6WEI5"/>